<sequence>MENNHLSSNTNNSISHSVTELGDRLNLLNVNGRNEQQLNASSRSLPSNYVDISLHNLSSRSNSSPNNSVVTPQTQFSKLNPSAQEFVPRSNRTTNANPTAMVGGNNGNNGGGGGGGTYHHRTMNQISNSNNHNHNAYANGGANTIHENENYIEDYMSLSYLKDFINHISNKPSMYDQGINELTLILNSYLDEDDCVLELIVNQIVDQSIIDVNFRYNGVRLCDHFMEHLRETSSGQSFKQLLFKRNQRECSRKVSDITSANTFVHLRGLALFTAELYSRCKASDLAEHLPSLLMNILSSDIKRDDNVKCVCHVLKLCGQQMQAYFASKGKADFTIVLARMKETLKCDMSTSIKEMVKKILTLVENDWQQPQTVNTSNIVNPYLNNPQGILVGGDGRHYIDGINNHHQYDFGNCGDENNAEICQDFENFLKSTRQN</sequence>
<gene>
    <name evidence="6" type="ORF">BLA29_000858</name>
</gene>
<organism evidence="6 7">
    <name type="scientific">Euroglyphus maynei</name>
    <name type="common">Mayne's house dust mite</name>
    <dbReference type="NCBI Taxonomy" id="6958"/>
    <lineage>
        <taxon>Eukaryota</taxon>
        <taxon>Metazoa</taxon>
        <taxon>Ecdysozoa</taxon>
        <taxon>Arthropoda</taxon>
        <taxon>Chelicerata</taxon>
        <taxon>Arachnida</taxon>
        <taxon>Acari</taxon>
        <taxon>Acariformes</taxon>
        <taxon>Sarcoptiformes</taxon>
        <taxon>Astigmata</taxon>
        <taxon>Psoroptidia</taxon>
        <taxon>Analgoidea</taxon>
        <taxon>Pyroglyphidae</taxon>
        <taxon>Pyroglyphinae</taxon>
        <taxon>Euroglyphus</taxon>
    </lineage>
</organism>
<keyword evidence="7" id="KW-1185">Reference proteome</keyword>
<evidence type="ECO:0000313" key="6">
    <source>
        <dbReference type="EMBL" id="OTF71433.1"/>
    </source>
</evidence>
<proteinExistence type="predicted"/>
<dbReference type="PANTHER" id="PTHR23254">
    <property type="entry name" value="EIF4G DOMAIN PROTEIN"/>
    <property type="match status" value="1"/>
</dbReference>
<dbReference type="PANTHER" id="PTHR23254:SF15">
    <property type="entry name" value="POLYADENYLATE-BINDING PROTEIN-INTERACTING PROTEIN 1"/>
    <property type="match status" value="1"/>
</dbReference>
<evidence type="ECO:0000256" key="1">
    <source>
        <dbReference type="ARBA" id="ARBA00004496"/>
    </source>
</evidence>
<evidence type="ECO:0000256" key="4">
    <source>
        <dbReference type="SAM" id="MobiDB-lite"/>
    </source>
</evidence>
<feature type="region of interest" description="Disordered" evidence="4">
    <location>
        <begin position="56"/>
        <end position="123"/>
    </location>
</feature>
<accession>A0A1Y3AUU8</accession>
<dbReference type="Gene3D" id="1.25.40.180">
    <property type="match status" value="1"/>
</dbReference>
<dbReference type="InterPro" id="IPR003890">
    <property type="entry name" value="MIF4G-like_typ-3"/>
</dbReference>
<feature type="compositionally biased region" description="Low complexity" evidence="4">
    <location>
        <begin position="56"/>
        <end position="68"/>
    </location>
</feature>
<evidence type="ECO:0000313" key="7">
    <source>
        <dbReference type="Proteomes" id="UP000194236"/>
    </source>
</evidence>
<name>A0A1Y3AUU8_EURMA</name>
<dbReference type="GO" id="GO:0008494">
    <property type="term" value="F:translation activator activity"/>
    <property type="evidence" value="ECO:0007669"/>
    <property type="project" value="TreeGrafter"/>
</dbReference>
<dbReference type="Pfam" id="PF07145">
    <property type="entry name" value="PAM2"/>
    <property type="match status" value="1"/>
</dbReference>
<reference evidence="6 7" key="1">
    <citation type="submission" date="2017-03" db="EMBL/GenBank/DDBJ databases">
        <title>Genome Survey of Euroglyphus maynei.</title>
        <authorList>
            <person name="Arlian L.G."/>
            <person name="Morgan M.S."/>
            <person name="Rider S.D."/>
        </authorList>
    </citation>
    <scope>NUCLEOTIDE SEQUENCE [LARGE SCALE GENOMIC DNA]</scope>
    <source>
        <strain evidence="6">Arlian Lab</strain>
        <tissue evidence="6">Whole body</tissue>
    </source>
</reference>
<feature type="compositionally biased region" description="Polar residues" evidence="4">
    <location>
        <begin position="69"/>
        <end position="83"/>
    </location>
</feature>
<evidence type="ECO:0000259" key="5">
    <source>
        <dbReference type="SMART" id="SM00543"/>
    </source>
</evidence>
<dbReference type="AlphaFoldDB" id="A0A1Y3AUU8"/>
<dbReference type="GO" id="GO:0005737">
    <property type="term" value="C:cytoplasm"/>
    <property type="evidence" value="ECO:0007669"/>
    <property type="project" value="UniProtKB-SubCell"/>
</dbReference>
<feature type="domain" description="MIF4G" evidence="5">
    <location>
        <begin position="158"/>
        <end position="366"/>
    </location>
</feature>
<dbReference type="InterPro" id="IPR016024">
    <property type="entry name" value="ARM-type_fold"/>
</dbReference>
<dbReference type="OrthoDB" id="8171816at2759"/>
<dbReference type="EMBL" id="MUJZ01061116">
    <property type="protein sequence ID" value="OTF71433.1"/>
    <property type="molecule type" value="Genomic_DNA"/>
</dbReference>
<dbReference type="GO" id="GO:0003723">
    <property type="term" value="F:RNA binding"/>
    <property type="evidence" value="ECO:0007669"/>
    <property type="project" value="InterPro"/>
</dbReference>
<comment type="caution">
    <text evidence="6">The sequence shown here is derived from an EMBL/GenBank/DDBJ whole genome shotgun (WGS) entry which is preliminary data.</text>
</comment>
<feature type="compositionally biased region" description="Gly residues" evidence="4">
    <location>
        <begin position="104"/>
        <end position="117"/>
    </location>
</feature>
<dbReference type="SUPFAM" id="SSF48371">
    <property type="entry name" value="ARM repeat"/>
    <property type="match status" value="1"/>
</dbReference>
<dbReference type="InterPro" id="IPR009818">
    <property type="entry name" value="PAM2_motif"/>
</dbReference>
<evidence type="ECO:0000256" key="3">
    <source>
        <dbReference type="ARBA" id="ARBA00022845"/>
    </source>
</evidence>
<protein>
    <recommendedName>
        <fullName evidence="5">MIF4G domain-containing protein</fullName>
    </recommendedName>
</protein>
<dbReference type="Proteomes" id="UP000194236">
    <property type="component" value="Unassembled WGS sequence"/>
</dbReference>
<comment type="subcellular location">
    <subcellularLocation>
        <location evidence="1">Cytoplasm</location>
    </subcellularLocation>
</comment>
<dbReference type="InterPro" id="IPR051367">
    <property type="entry name" value="mRNA_TranslReg/HistoneTransl"/>
</dbReference>
<evidence type="ECO:0000256" key="2">
    <source>
        <dbReference type="ARBA" id="ARBA00022490"/>
    </source>
</evidence>
<dbReference type="SMART" id="SM00543">
    <property type="entry name" value="MIF4G"/>
    <property type="match status" value="1"/>
</dbReference>
<keyword evidence="2" id="KW-0963">Cytoplasm</keyword>
<keyword evidence="3" id="KW-0810">Translation regulation</keyword>
<dbReference type="GO" id="GO:0006446">
    <property type="term" value="P:regulation of translational initiation"/>
    <property type="evidence" value="ECO:0007669"/>
    <property type="project" value="TreeGrafter"/>
</dbReference>